<evidence type="ECO:0000313" key="1">
    <source>
        <dbReference type="EMBL" id="MFC4634456.1"/>
    </source>
</evidence>
<name>A0ABV9HYN2_9FLAO</name>
<keyword evidence="2" id="KW-1185">Reference proteome</keyword>
<dbReference type="RefSeq" id="WP_379978730.1">
    <property type="nucleotide sequence ID" value="NZ_JBHSFV010000006.1"/>
</dbReference>
<evidence type="ECO:0008006" key="3">
    <source>
        <dbReference type="Google" id="ProtNLM"/>
    </source>
</evidence>
<gene>
    <name evidence="1" type="ORF">ACFO3O_11095</name>
</gene>
<comment type="caution">
    <text evidence="1">The sequence shown here is derived from an EMBL/GenBank/DDBJ whole genome shotgun (WGS) entry which is preliminary data.</text>
</comment>
<proteinExistence type="predicted"/>
<dbReference type="Proteomes" id="UP001596043">
    <property type="component" value="Unassembled WGS sequence"/>
</dbReference>
<dbReference type="EMBL" id="JBHSFV010000006">
    <property type="protein sequence ID" value="MFC4634456.1"/>
    <property type="molecule type" value="Genomic_DNA"/>
</dbReference>
<reference evidence="2" key="1">
    <citation type="journal article" date="2019" name="Int. J. Syst. Evol. Microbiol.">
        <title>The Global Catalogue of Microorganisms (GCM) 10K type strain sequencing project: providing services to taxonomists for standard genome sequencing and annotation.</title>
        <authorList>
            <consortium name="The Broad Institute Genomics Platform"/>
            <consortium name="The Broad Institute Genome Sequencing Center for Infectious Disease"/>
            <person name="Wu L."/>
            <person name="Ma J."/>
        </authorList>
    </citation>
    <scope>NUCLEOTIDE SEQUENCE [LARGE SCALE GENOMIC DNA]</scope>
    <source>
        <strain evidence="2">YJ-61-S</strain>
    </source>
</reference>
<protein>
    <recommendedName>
        <fullName evidence="3">DUF4303 domain-containing protein</fullName>
    </recommendedName>
</protein>
<evidence type="ECO:0000313" key="2">
    <source>
        <dbReference type="Proteomes" id="UP001596043"/>
    </source>
</evidence>
<accession>A0ABV9HYN2</accession>
<sequence length="223" mass="25981">MELEEIKKSIKQWDTSRIEYAVMQKLFSSKNCFTFTLSDVGILDNEECIHAYLSVTREGTSDVLTMLLIASSNDKKEQTDIHKYVTKCEIISEAIPKKDIVDPQEAKLRIGNWENHCETWLKSRLDQKEELHQVFVIPKRYLQNDRTYTAFFALKDALGIPNTTNSLVGDMIIWDKTNNTITYPNHEDTSDTFYNTIHLIPPFTQREPKEQFYLLELANATYD</sequence>
<organism evidence="1 2">
    <name type="scientific">Dokdonia ponticola</name>
    <dbReference type="NCBI Taxonomy" id="2041041"/>
    <lineage>
        <taxon>Bacteria</taxon>
        <taxon>Pseudomonadati</taxon>
        <taxon>Bacteroidota</taxon>
        <taxon>Flavobacteriia</taxon>
        <taxon>Flavobacteriales</taxon>
        <taxon>Flavobacteriaceae</taxon>
        <taxon>Dokdonia</taxon>
    </lineage>
</organism>